<feature type="region of interest" description="Disordered" evidence="3">
    <location>
        <begin position="1"/>
        <end position="24"/>
    </location>
</feature>
<feature type="domain" description="GGDEF" evidence="4">
    <location>
        <begin position="207"/>
        <end position="341"/>
    </location>
</feature>
<dbReference type="InterPro" id="IPR000160">
    <property type="entry name" value="GGDEF_dom"/>
</dbReference>
<dbReference type="GO" id="GO:0052621">
    <property type="term" value="F:diguanylate cyclase activity"/>
    <property type="evidence" value="ECO:0007669"/>
    <property type="project" value="UniProtKB-EC"/>
</dbReference>
<dbReference type="PANTHER" id="PTHR45138">
    <property type="entry name" value="REGULATORY COMPONENTS OF SENSORY TRANSDUCTION SYSTEM"/>
    <property type="match status" value="1"/>
</dbReference>
<dbReference type="InterPro" id="IPR043128">
    <property type="entry name" value="Rev_trsase/Diguanyl_cyclase"/>
</dbReference>
<evidence type="ECO:0000259" key="4">
    <source>
        <dbReference type="PROSITE" id="PS50887"/>
    </source>
</evidence>
<proteinExistence type="predicted"/>
<dbReference type="FunFam" id="3.30.70.270:FF:000001">
    <property type="entry name" value="Diguanylate cyclase domain protein"/>
    <property type="match status" value="1"/>
</dbReference>
<organism evidence="5 6">
    <name type="scientific">Zeimonas arvi</name>
    <dbReference type="NCBI Taxonomy" id="2498847"/>
    <lineage>
        <taxon>Bacteria</taxon>
        <taxon>Pseudomonadati</taxon>
        <taxon>Pseudomonadota</taxon>
        <taxon>Betaproteobacteria</taxon>
        <taxon>Burkholderiales</taxon>
        <taxon>Burkholderiaceae</taxon>
        <taxon>Zeimonas</taxon>
    </lineage>
</organism>
<keyword evidence="6" id="KW-1185">Reference proteome</keyword>
<evidence type="ECO:0000256" key="1">
    <source>
        <dbReference type="ARBA" id="ARBA00012528"/>
    </source>
</evidence>
<dbReference type="OrthoDB" id="9813903at2"/>
<sequence length="366" mass="39560">MNAPELHHARPVKPGASAGETIPGERSHCARHLRRLAEFSRALQSAGTLAEALRRFDEHLPCLFHTTGGAIYLFESGSPPLRRVCAWGHAPLPPASSGTALRALPASNDPGRKRRGAVWLPLQVNGEVDGLLGLACAAAEADALMRSAYTAATVAQIALEIGNMKSRDALREQSIRDPLTGLYNRRYLEESLRRELLRAVRLTRRRAGLGVLMIDVDHFKRFNDEHGHEAGDLVLAAIGSRLRRVVRASDIASRFGGEEFVVVLPEVTPARALVRAEQVRSAVEALRLVHHGEPLPPVTVSVGAAMYPHHGDSVESLLRAADHALYGAKRDGRNQVRCVTAEELHDTGSRLGATAESAVRAHSGSA</sequence>
<name>A0A5C8P0B3_9BURK</name>
<dbReference type="CDD" id="cd01949">
    <property type="entry name" value="GGDEF"/>
    <property type="match status" value="1"/>
</dbReference>
<dbReference type="NCBIfam" id="TIGR00254">
    <property type="entry name" value="GGDEF"/>
    <property type="match status" value="1"/>
</dbReference>
<dbReference type="InterPro" id="IPR050469">
    <property type="entry name" value="Diguanylate_Cyclase"/>
</dbReference>
<dbReference type="GO" id="GO:0043709">
    <property type="term" value="P:cell adhesion involved in single-species biofilm formation"/>
    <property type="evidence" value="ECO:0007669"/>
    <property type="project" value="TreeGrafter"/>
</dbReference>
<dbReference type="PANTHER" id="PTHR45138:SF9">
    <property type="entry name" value="DIGUANYLATE CYCLASE DGCM-RELATED"/>
    <property type="match status" value="1"/>
</dbReference>
<dbReference type="GO" id="GO:1902201">
    <property type="term" value="P:negative regulation of bacterial-type flagellum-dependent cell motility"/>
    <property type="evidence" value="ECO:0007669"/>
    <property type="project" value="TreeGrafter"/>
</dbReference>
<dbReference type="SMART" id="SM00267">
    <property type="entry name" value="GGDEF"/>
    <property type="match status" value="1"/>
</dbReference>
<evidence type="ECO:0000256" key="2">
    <source>
        <dbReference type="ARBA" id="ARBA00034247"/>
    </source>
</evidence>
<dbReference type="InterPro" id="IPR029787">
    <property type="entry name" value="Nucleotide_cyclase"/>
</dbReference>
<dbReference type="Gene3D" id="3.30.70.270">
    <property type="match status" value="1"/>
</dbReference>
<dbReference type="RefSeq" id="WP_147703290.1">
    <property type="nucleotide sequence ID" value="NZ_VDUY01000002.1"/>
</dbReference>
<dbReference type="Pfam" id="PF00990">
    <property type="entry name" value="GGDEF"/>
    <property type="match status" value="1"/>
</dbReference>
<dbReference type="PROSITE" id="PS50887">
    <property type="entry name" value="GGDEF"/>
    <property type="match status" value="1"/>
</dbReference>
<reference evidence="5 6" key="1">
    <citation type="submission" date="2019-06" db="EMBL/GenBank/DDBJ databases">
        <title>Quisquiliibacterium sp. nov., isolated from a maize field.</title>
        <authorList>
            <person name="Lin S.-Y."/>
            <person name="Tsai C.-F."/>
            <person name="Young C.-C."/>
        </authorList>
    </citation>
    <scope>NUCLEOTIDE SEQUENCE [LARGE SCALE GENOMIC DNA]</scope>
    <source>
        <strain evidence="5 6">CC-CFT501</strain>
    </source>
</reference>
<dbReference type="SUPFAM" id="SSF55781">
    <property type="entry name" value="GAF domain-like"/>
    <property type="match status" value="1"/>
</dbReference>
<comment type="catalytic activity">
    <reaction evidence="2">
        <text>2 GTP = 3',3'-c-di-GMP + 2 diphosphate</text>
        <dbReference type="Rhea" id="RHEA:24898"/>
        <dbReference type="ChEBI" id="CHEBI:33019"/>
        <dbReference type="ChEBI" id="CHEBI:37565"/>
        <dbReference type="ChEBI" id="CHEBI:58805"/>
        <dbReference type="EC" id="2.7.7.65"/>
    </reaction>
</comment>
<evidence type="ECO:0000256" key="3">
    <source>
        <dbReference type="SAM" id="MobiDB-lite"/>
    </source>
</evidence>
<dbReference type="AlphaFoldDB" id="A0A5C8P0B3"/>
<protein>
    <recommendedName>
        <fullName evidence="1">diguanylate cyclase</fullName>
        <ecNumber evidence="1">2.7.7.65</ecNumber>
    </recommendedName>
</protein>
<dbReference type="EC" id="2.7.7.65" evidence="1"/>
<dbReference type="EMBL" id="VDUY01000002">
    <property type="protein sequence ID" value="TXL67041.1"/>
    <property type="molecule type" value="Genomic_DNA"/>
</dbReference>
<dbReference type="SUPFAM" id="SSF55073">
    <property type="entry name" value="Nucleotide cyclase"/>
    <property type="match status" value="1"/>
</dbReference>
<comment type="caution">
    <text evidence="5">The sequence shown here is derived from an EMBL/GenBank/DDBJ whole genome shotgun (WGS) entry which is preliminary data.</text>
</comment>
<evidence type="ECO:0000313" key="5">
    <source>
        <dbReference type="EMBL" id="TXL67041.1"/>
    </source>
</evidence>
<dbReference type="GO" id="GO:0005886">
    <property type="term" value="C:plasma membrane"/>
    <property type="evidence" value="ECO:0007669"/>
    <property type="project" value="TreeGrafter"/>
</dbReference>
<dbReference type="Proteomes" id="UP000321548">
    <property type="component" value="Unassembled WGS sequence"/>
</dbReference>
<gene>
    <name evidence="5" type="ORF">FHP08_05330</name>
</gene>
<accession>A0A5C8P0B3</accession>
<evidence type="ECO:0000313" key="6">
    <source>
        <dbReference type="Proteomes" id="UP000321548"/>
    </source>
</evidence>